<evidence type="ECO:0000313" key="13">
    <source>
        <dbReference type="Proteomes" id="UP000290288"/>
    </source>
</evidence>
<evidence type="ECO:0000256" key="4">
    <source>
        <dbReference type="ARBA" id="ARBA00022989"/>
    </source>
</evidence>
<dbReference type="GO" id="GO:0006826">
    <property type="term" value="P:iron ion transport"/>
    <property type="evidence" value="ECO:0007669"/>
    <property type="project" value="TreeGrafter"/>
</dbReference>
<keyword evidence="3 8" id="KW-0812">Transmembrane</keyword>
<keyword evidence="2" id="KW-0813">Transport</keyword>
<feature type="signal peptide" evidence="9">
    <location>
        <begin position="1"/>
        <end position="31"/>
    </location>
</feature>
<evidence type="ECO:0000259" key="10">
    <source>
        <dbReference type="Pfam" id="PF00175"/>
    </source>
</evidence>
<proteinExistence type="predicted"/>
<evidence type="ECO:0000256" key="2">
    <source>
        <dbReference type="ARBA" id="ARBA00022448"/>
    </source>
</evidence>
<evidence type="ECO:0000256" key="9">
    <source>
        <dbReference type="SAM" id="SignalP"/>
    </source>
</evidence>
<dbReference type="STRING" id="2316362.A0A4Q2D0X2"/>
<accession>A0A4Q2D0X2</accession>
<dbReference type="InterPro" id="IPR001433">
    <property type="entry name" value="OxRdtase_FAD/NAD-bd"/>
</dbReference>
<keyword evidence="5" id="KW-0406">Ion transport</keyword>
<dbReference type="Pfam" id="PF01794">
    <property type="entry name" value="Ferric_reduct"/>
    <property type="match status" value="1"/>
</dbReference>
<feature type="transmembrane region" description="Helical" evidence="8">
    <location>
        <begin position="261"/>
        <end position="281"/>
    </location>
</feature>
<dbReference type="EMBL" id="SDEE01001109">
    <property type="protein sequence ID" value="RXW12820.1"/>
    <property type="molecule type" value="Genomic_DNA"/>
</dbReference>
<organism evidence="12 13">
    <name type="scientific">Candolleomyces aberdarensis</name>
    <dbReference type="NCBI Taxonomy" id="2316362"/>
    <lineage>
        <taxon>Eukaryota</taxon>
        <taxon>Fungi</taxon>
        <taxon>Dikarya</taxon>
        <taxon>Basidiomycota</taxon>
        <taxon>Agaricomycotina</taxon>
        <taxon>Agaricomycetes</taxon>
        <taxon>Agaricomycetidae</taxon>
        <taxon>Agaricales</taxon>
        <taxon>Agaricineae</taxon>
        <taxon>Psathyrellaceae</taxon>
        <taxon>Candolleomyces</taxon>
    </lineage>
</organism>
<evidence type="ECO:0000313" key="12">
    <source>
        <dbReference type="EMBL" id="RXW12820.1"/>
    </source>
</evidence>
<dbReference type="PANTHER" id="PTHR32361:SF9">
    <property type="entry name" value="FERRIC REDUCTASE TRANSMEMBRANE COMPONENT 3-RELATED"/>
    <property type="match status" value="1"/>
</dbReference>
<comment type="subcellular location">
    <subcellularLocation>
        <location evidence="1">Membrane</location>
        <topology evidence="1">Multi-pass membrane protein</topology>
    </subcellularLocation>
</comment>
<keyword evidence="6 8" id="KW-0472">Membrane</keyword>
<feature type="chain" id="PRO_5020344706" description="Ferric oxidoreductase domain-containing protein" evidence="9">
    <location>
        <begin position="32"/>
        <end position="725"/>
    </location>
</feature>
<feature type="transmembrane region" description="Helical" evidence="8">
    <location>
        <begin position="432"/>
        <end position="450"/>
    </location>
</feature>
<dbReference type="InterPro" id="IPR013130">
    <property type="entry name" value="Fe3_Rdtase_TM_dom"/>
</dbReference>
<feature type="transmembrane region" description="Helical" evidence="8">
    <location>
        <begin position="336"/>
        <end position="358"/>
    </location>
</feature>
<dbReference type="InterPro" id="IPR051410">
    <property type="entry name" value="Ferric/Cupric_Reductase"/>
</dbReference>
<dbReference type="SUPFAM" id="SSF52343">
    <property type="entry name" value="Ferredoxin reductase-like, C-terminal NADP-linked domain"/>
    <property type="match status" value="1"/>
</dbReference>
<dbReference type="CDD" id="cd06186">
    <property type="entry name" value="NOX_Duox_like_FAD_NADP"/>
    <property type="match status" value="1"/>
</dbReference>
<dbReference type="GO" id="GO:0006879">
    <property type="term" value="P:intracellular iron ion homeostasis"/>
    <property type="evidence" value="ECO:0007669"/>
    <property type="project" value="TreeGrafter"/>
</dbReference>
<evidence type="ECO:0000256" key="3">
    <source>
        <dbReference type="ARBA" id="ARBA00022692"/>
    </source>
</evidence>
<feature type="domain" description="Oxidoreductase FAD/NAD(P)-binding" evidence="10">
    <location>
        <begin position="606"/>
        <end position="702"/>
    </location>
</feature>
<feature type="region of interest" description="Disordered" evidence="7">
    <location>
        <begin position="519"/>
        <end position="551"/>
    </location>
</feature>
<keyword evidence="4 8" id="KW-1133">Transmembrane helix</keyword>
<dbReference type="SFLD" id="SFLDS00052">
    <property type="entry name" value="Ferric_Reductase_Domain"/>
    <property type="match status" value="1"/>
</dbReference>
<dbReference type="Proteomes" id="UP000290288">
    <property type="component" value="Unassembled WGS sequence"/>
</dbReference>
<evidence type="ECO:0000256" key="6">
    <source>
        <dbReference type="ARBA" id="ARBA00023136"/>
    </source>
</evidence>
<name>A0A4Q2D0X2_9AGAR</name>
<dbReference type="GO" id="GO:0000293">
    <property type="term" value="F:ferric-chelate reductase activity"/>
    <property type="evidence" value="ECO:0007669"/>
    <property type="project" value="TreeGrafter"/>
</dbReference>
<evidence type="ECO:0000259" key="11">
    <source>
        <dbReference type="Pfam" id="PF01794"/>
    </source>
</evidence>
<dbReference type="SFLD" id="SFLDG01168">
    <property type="entry name" value="Ferric_reductase_subgroup_(FRE"/>
    <property type="match status" value="1"/>
</dbReference>
<gene>
    <name evidence="12" type="ORF">EST38_g13033</name>
</gene>
<keyword evidence="13" id="KW-1185">Reference proteome</keyword>
<dbReference type="GO" id="GO:0015677">
    <property type="term" value="P:copper ion import"/>
    <property type="evidence" value="ECO:0007669"/>
    <property type="project" value="TreeGrafter"/>
</dbReference>
<dbReference type="Gene3D" id="3.40.50.80">
    <property type="entry name" value="Nucleotide-binding domain of ferredoxin-NADP reductase (FNR) module"/>
    <property type="match status" value="1"/>
</dbReference>
<evidence type="ECO:0000256" key="5">
    <source>
        <dbReference type="ARBA" id="ARBA00023065"/>
    </source>
</evidence>
<dbReference type="OrthoDB" id="4494341at2759"/>
<comment type="caution">
    <text evidence="12">The sequence shown here is derived from an EMBL/GenBank/DDBJ whole genome shotgun (WGS) entry which is preliminary data.</text>
</comment>
<evidence type="ECO:0000256" key="1">
    <source>
        <dbReference type="ARBA" id="ARBA00004141"/>
    </source>
</evidence>
<feature type="transmembrane region" description="Helical" evidence="8">
    <location>
        <begin position="400"/>
        <end position="420"/>
    </location>
</feature>
<dbReference type="PANTHER" id="PTHR32361">
    <property type="entry name" value="FERRIC/CUPRIC REDUCTASE TRANSMEMBRANE COMPONENT"/>
    <property type="match status" value="1"/>
</dbReference>
<feature type="compositionally biased region" description="Low complexity" evidence="7">
    <location>
        <begin position="530"/>
        <end position="547"/>
    </location>
</feature>
<sequence>MIASLRHYLGSFSTFVVLLLTFSQLFTPSLADGYGMLGAGKLLYKPICGHTCRRLIYNNPLLCDGNNANTHVHRRHLHGTANPPECFLKDAAFLRTMALCLAKACPRDNIPNSVIEEYWEGHLATGSVGDWSLHPIMSYQEALMHAQQDVAKVGESNVPYLIEGEPLNVTSFVRDEDLVQYHNAQTWFERLERDHGRNGIAIAVSGVFIPVLFSLFRFLPIHPLWYSRLAAILEKPLVGHRHRSPMVANIGIMPTRGQTLYIVYLVLTQIFLAVFPLVFLFPNSIAPTRQKHFFVLIGNRTGVLAMADFVALFLFSSRNNILLWITNWSHSTFLLLHRWIGYCLIFQVSIHSAIYLAADYAKHATESQQPYWIWGIVGTLAFVILWPASILPVRQKVYEIFLLSHQILTALGLVATFFHIYKLFTYNWGYEIWVYISGAIWFLDRFLRLLRMVATGYRTAVVTAVDPDSEYLKVEIDGVVAHGHVYLYFPTLSWRVWENHPYSVLSTFTGATHRSKAAAIEGHGDPEKTSSSGSASELSSGGSSPSSVPGRPKLTILLRPMNGLTRVLATRLGQQKLLSLPVIIEGPYHANPAIRNLQSCSTLLCIAGGVGITPVIPIIKSFEGVKTRLAWGVRTEWLLRSVDDEIKDLVKRGVKVETRISGDTNGRFDVGDIVRQELLQSEDEGDLGVVVCGPNGMADEVRMVISELGPKAKRGVLFIDEAFSW</sequence>
<evidence type="ECO:0000256" key="8">
    <source>
        <dbReference type="SAM" id="Phobius"/>
    </source>
</evidence>
<dbReference type="Pfam" id="PF00175">
    <property type="entry name" value="NAD_binding_1"/>
    <property type="match status" value="1"/>
</dbReference>
<feature type="transmembrane region" description="Helical" evidence="8">
    <location>
        <begin position="293"/>
        <end position="315"/>
    </location>
</feature>
<feature type="domain" description="Ferric oxidoreductase" evidence="11">
    <location>
        <begin position="301"/>
        <end position="415"/>
    </location>
</feature>
<dbReference type="AlphaFoldDB" id="A0A4Q2D0X2"/>
<dbReference type="GO" id="GO:0005886">
    <property type="term" value="C:plasma membrane"/>
    <property type="evidence" value="ECO:0007669"/>
    <property type="project" value="TreeGrafter"/>
</dbReference>
<keyword evidence="9" id="KW-0732">Signal</keyword>
<feature type="transmembrane region" description="Helical" evidence="8">
    <location>
        <begin position="370"/>
        <end position="388"/>
    </location>
</feature>
<evidence type="ECO:0008006" key="14">
    <source>
        <dbReference type="Google" id="ProtNLM"/>
    </source>
</evidence>
<dbReference type="InterPro" id="IPR039261">
    <property type="entry name" value="FNR_nucleotide-bd"/>
</dbReference>
<evidence type="ECO:0000256" key="7">
    <source>
        <dbReference type="SAM" id="MobiDB-lite"/>
    </source>
</evidence>
<feature type="transmembrane region" description="Helical" evidence="8">
    <location>
        <begin position="200"/>
        <end position="219"/>
    </location>
</feature>
<protein>
    <recommendedName>
        <fullName evidence="14">Ferric oxidoreductase domain-containing protein</fullName>
    </recommendedName>
</protein>
<reference evidence="12 13" key="1">
    <citation type="submission" date="2019-01" db="EMBL/GenBank/DDBJ databases">
        <title>Draft genome sequence of Psathyrella aberdarensis IHI B618.</title>
        <authorList>
            <person name="Buettner E."/>
            <person name="Kellner H."/>
        </authorList>
    </citation>
    <scope>NUCLEOTIDE SEQUENCE [LARGE SCALE GENOMIC DNA]</scope>
    <source>
        <strain evidence="12 13">IHI B618</strain>
    </source>
</reference>